<dbReference type="AlphaFoldDB" id="A0A4Y2HZS5"/>
<evidence type="ECO:0000313" key="1">
    <source>
        <dbReference type="EMBL" id="GBM71027.1"/>
    </source>
</evidence>
<reference evidence="1 2" key="1">
    <citation type="journal article" date="2019" name="Sci. Rep.">
        <title>Orb-weaving spider Araneus ventricosus genome elucidates the spidroin gene catalogue.</title>
        <authorList>
            <person name="Kono N."/>
            <person name="Nakamura H."/>
            <person name="Ohtoshi R."/>
            <person name="Moran D.A.P."/>
            <person name="Shinohara A."/>
            <person name="Yoshida Y."/>
            <person name="Fujiwara M."/>
            <person name="Mori M."/>
            <person name="Tomita M."/>
            <person name="Arakawa K."/>
        </authorList>
    </citation>
    <scope>NUCLEOTIDE SEQUENCE [LARGE SCALE GENOMIC DNA]</scope>
</reference>
<accession>A0A4Y2HZS5</accession>
<evidence type="ECO:0000313" key="2">
    <source>
        <dbReference type="Proteomes" id="UP000499080"/>
    </source>
</evidence>
<organism evidence="1 2">
    <name type="scientific">Araneus ventricosus</name>
    <name type="common">Orbweaver spider</name>
    <name type="synonym">Epeira ventricosa</name>
    <dbReference type="NCBI Taxonomy" id="182803"/>
    <lineage>
        <taxon>Eukaryota</taxon>
        <taxon>Metazoa</taxon>
        <taxon>Ecdysozoa</taxon>
        <taxon>Arthropoda</taxon>
        <taxon>Chelicerata</taxon>
        <taxon>Arachnida</taxon>
        <taxon>Araneae</taxon>
        <taxon>Araneomorphae</taxon>
        <taxon>Entelegynae</taxon>
        <taxon>Araneoidea</taxon>
        <taxon>Araneidae</taxon>
        <taxon>Araneus</taxon>
    </lineage>
</organism>
<name>A0A4Y2HZS5_ARAVE</name>
<keyword evidence="2" id="KW-1185">Reference proteome</keyword>
<protein>
    <submittedName>
        <fullName evidence="1">Uncharacterized protein</fullName>
    </submittedName>
</protein>
<sequence>MIHRLSACAISLLKRKRDRSGVFIFSINRNSDTDCRLPLGLCSNVKTIGVFLSHLSTNRKAPTRCDSLIIGVLFAQTCGGSVLFSIIAKVIDADDSLTVGALLKRKKTTGSVLSHLSTIAKQTLDYN</sequence>
<gene>
    <name evidence="1" type="ORF">AVEN_141534_1</name>
</gene>
<proteinExistence type="predicted"/>
<dbReference type="EMBL" id="BGPR01104831">
    <property type="protein sequence ID" value="GBM71027.1"/>
    <property type="molecule type" value="Genomic_DNA"/>
</dbReference>
<comment type="caution">
    <text evidence="1">The sequence shown here is derived from an EMBL/GenBank/DDBJ whole genome shotgun (WGS) entry which is preliminary data.</text>
</comment>
<dbReference type="Proteomes" id="UP000499080">
    <property type="component" value="Unassembled WGS sequence"/>
</dbReference>